<proteinExistence type="predicted"/>
<gene>
    <name evidence="2" type="ORF">ILEXP_LOCUS6290</name>
</gene>
<feature type="region of interest" description="Disordered" evidence="1">
    <location>
        <begin position="1"/>
        <end position="20"/>
    </location>
</feature>
<dbReference type="AlphaFoldDB" id="A0ABC8R1R5"/>
<dbReference type="Proteomes" id="UP001642360">
    <property type="component" value="Unassembled WGS sequence"/>
</dbReference>
<evidence type="ECO:0000313" key="2">
    <source>
        <dbReference type="EMBL" id="CAK9138936.1"/>
    </source>
</evidence>
<name>A0ABC8R1R5_9AQUA</name>
<dbReference type="EMBL" id="CAUOFW020000925">
    <property type="protein sequence ID" value="CAK9138936.1"/>
    <property type="molecule type" value="Genomic_DNA"/>
</dbReference>
<comment type="caution">
    <text evidence="2">The sequence shown here is derived from an EMBL/GenBank/DDBJ whole genome shotgun (WGS) entry which is preliminary data.</text>
</comment>
<reference evidence="2 3" key="1">
    <citation type="submission" date="2024-02" db="EMBL/GenBank/DDBJ databases">
        <authorList>
            <person name="Vignale AGUSTIN F."/>
            <person name="Sosa J E."/>
            <person name="Modenutti C."/>
        </authorList>
    </citation>
    <scope>NUCLEOTIDE SEQUENCE [LARGE SCALE GENOMIC DNA]</scope>
</reference>
<protein>
    <submittedName>
        <fullName evidence="2">Uncharacterized protein</fullName>
    </submittedName>
</protein>
<keyword evidence="3" id="KW-1185">Reference proteome</keyword>
<evidence type="ECO:0000256" key="1">
    <source>
        <dbReference type="SAM" id="MobiDB-lite"/>
    </source>
</evidence>
<evidence type="ECO:0000313" key="3">
    <source>
        <dbReference type="Proteomes" id="UP001642360"/>
    </source>
</evidence>
<accession>A0ABC8R1R5</accession>
<organism evidence="2 3">
    <name type="scientific">Ilex paraguariensis</name>
    <name type="common">yerba mate</name>
    <dbReference type="NCBI Taxonomy" id="185542"/>
    <lineage>
        <taxon>Eukaryota</taxon>
        <taxon>Viridiplantae</taxon>
        <taxon>Streptophyta</taxon>
        <taxon>Embryophyta</taxon>
        <taxon>Tracheophyta</taxon>
        <taxon>Spermatophyta</taxon>
        <taxon>Magnoliopsida</taxon>
        <taxon>eudicotyledons</taxon>
        <taxon>Gunneridae</taxon>
        <taxon>Pentapetalae</taxon>
        <taxon>asterids</taxon>
        <taxon>campanulids</taxon>
        <taxon>Aquifoliales</taxon>
        <taxon>Aquifoliaceae</taxon>
        <taxon>Ilex</taxon>
    </lineage>
</organism>
<sequence length="120" mass="13338">MRRNRTSGGAITSSSQGTDDADLMLTMREIAGVMSQSEGSGMNSMTALKEFWRQNPPVFNTEPDPIVTITKYATILSTIGLTPEVCTNYLDDGTYIICLYCPVWILATYEAKSRQGKRWT</sequence>
<feature type="compositionally biased region" description="Polar residues" evidence="1">
    <location>
        <begin position="1"/>
        <end position="18"/>
    </location>
</feature>